<dbReference type="Gene3D" id="1.10.3970.10">
    <property type="entry name" value="BSD domain"/>
    <property type="match status" value="1"/>
</dbReference>
<protein>
    <recommendedName>
        <fullName evidence="4">BSD domain-containing protein</fullName>
    </recommendedName>
</protein>
<dbReference type="STRING" id="74557.A0A1V9ZCS7"/>
<organism evidence="2 3">
    <name type="scientific">Thraustotheca clavata</name>
    <dbReference type="NCBI Taxonomy" id="74557"/>
    <lineage>
        <taxon>Eukaryota</taxon>
        <taxon>Sar</taxon>
        <taxon>Stramenopiles</taxon>
        <taxon>Oomycota</taxon>
        <taxon>Saprolegniomycetes</taxon>
        <taxon>Saprolegniales</taxon>
        <taxon>Achlyaceae</taxon>
        <taxon>Thraustotheca</taxon>
    </lineage>
</organism>
<sequence>MTSVPSGRKFYLKMDDLYGTSNGFLSFASELAKQISHDAIELSVSAVETAKFLAQESSIVVEKAAQFAHETLAEHFPDEMKYDDDDMPPEDIVMILPWINDDGSVNEDVQDQVLEISWDLANFQVLTKDELEPIFDIDRYLLIAPQLLAFDAHLRQRHFESARKIPEDVFWGNYFYHCHAARIRYGLSPYVEMSSRCIQLPTSPLSSTASESLPPFDRSNSDFSLDSPEPYQEFEFTTTPEEEELTEDIEQQLEAMAEVPAKRKLGIPTRLKRSMSACKERLSHQKYMEKLASLRRRESTGESLSEPSKSRFQKWSQTSQDIKSSLHRHSASEFLKKRPSLPSSVKKLSKWVPSRAFRSKSLSVSELEHLREIQARLDSIGRKSLAWLCVRPPEIIGDCTAEAFHVE</sequence>
<dbReference type="EMBL" id="JNBS01002046">
    <property type="protein sequence ID" value="OQR95752.1"/>
    <property type="molecule type" value="Genomic_DNA"/>
</dbReference>
<reference evidence="2 3" key="1">
    <citation type="journal article" date="2014" name="Genome Biol. Evol.">
        <title>The secreted proteins of Achlya hypogyna and Thraustotheca clavata identify the ancestral oomycete secretome and reveal gene acquisitions by horizontal gene transfer.</title>
        <authorList>
            <person name="Misner I."/>
            <person name="Blouin N."/>
            <person name="Leonard G."/>
            <person name="Richards T.A."/>
            <person name="Lane C.E."/>
        </authorList>
    </citation>
    <scope>NUCLEOTIDE SEQUENCE [LARGE SCALE GENOMIC DNA]</scope>
    <source>
        <strain evidence="2 3">ATCC 34112</strain>
    </source>
</reference>
<dbReference type="SUPFAM" id="SSF140383">
    <property type="entry name" value="BSD domain-like"/>
    <property type="match status" value="1"/>
</dbReference>
<dbReference type="InterPro" id="IPR035925">
    <property type="entry name" value="BSD_dom_sf"/>
</dbReference>
<comment type="caution">
    <text evidence="2">The sequence shown here is derived from an EMBL/GenBank/DDBJ whole genome shotgun (WGS) entry which is preliminary data.</text>
</comment>
<dbReference type="OrthoDB" id="66432at2759"/>
<accession>A0A1V9ZCS7</accession>
<proteinExistence type="predicted"/>
<evidence type="ECO:0000313" key="2">
    <source>
        <dbReference type="EMBL" id="OQR95752.1"/>
    </source>
</evidence>
<evidence type="ECO:0000256" key="1">
    <source>
        <dbReference type="SAM" id="MobiDB-lite"/>
    </source>
</evidence>
<evidence type="ECO:0008006" key="4">
    <source>
        <dbReference type="Google" id="ProtNLM"/>
    </source>
</evidence>
<feature type="region of interest" description="Disordered" evidence="1">
    <location>
        <begin position="205"/>
        <end position="224"/>
    </location>
</feature>
<name>A0A1V9ZCS7_9STRA</name>
<keyword evidence="3" id="KW-1185">Reference proteome</keyword>
<feature type="region of interest" description="Disordered" evidence="1">
    <location>
        <begin position="293"/>
        <end position="317"/>
    </location>
</feature>
<dbReference type="Proteomes" id="UP000243217">
    <property type="component" value="Unassembled WGS sequence"/>
</dbReference>
<evidence type="ECO:0000313" key="3">
    <source>
        <dbReference type="Proteomes" id="UP000243217"/>
    </source>
</evidence>
<dbReference type="AlphaFoldDB" id="A0A1V9ZCS7"/>
<gene>
    <name evidence="2" type="ORF">THRCLA_07603</name>
</gene>